<name>A0AAD8ZY01_9PEZI</name>
<accession>A0AAD8ZY01</accession>
<evidence type="ECO:0000313" key="1">
    <source>
        <dbReference type="EMBL" id="KAK1837773.1"/>
    </source>
</evidence>
<dbReference type="Proteomes" id="UP001243330">
    <property type="component" value="Unassembled WGS sequence"/>
</dbReference>
<dbReference type="EMBL" id="JAQOWY010001018">
    <property type="protein sequence ID" value="KAK1837773.1"/>
    <property type="molecule type" value="Genomic_DNA"/>
</dbReference>
<dbReference type="AlphaFoldDB" id="A0AAD8ZY01"/>
<protein>
    <submittedName>
        <fullName evidence="1">Uncharacterized protein</fullName>
    </submittedName>
</protein>
<sequence>MRGARVCIVQCGDACFFGSLHQGIMGAGVGAGAEAGGALRTWEARHPPFTPVVLCNGLSLNLGTKPHRDCRPPNLITVMKRRSRQSMKFHHDNRQAPCQVALNTCRCPSSASHAAIKTPERESQDTSAGLRFVAWHMRHSLIFPASPSAPHLHACTPADPAPLDHPGPSSSLTGSPPHLFLYLIKSTTNGACRLEQQTPDHQPRGRPLCCLSSSSLHDTIISTTSDAAQDRFAASSLAPCPCRQQSSLEFLQTGGKSQYSCFTDWTGG</sequence>
<evidence type="ECO:0000313" key="2">
    <source>
        <dbReference type="Proteomes" id="UP001243330"/>
    </source>
</evidence>
<keyword evidence="2" id="KW-1185">Reference proteome</keyword>
<reference evidence="1" key="1">
    <citation type="submission" date="2023-01" db="EMBL/GenBank/DDBJ databases">
        <title>Colletotrichum chrysophilum M932 genome sequence.</title>
        <authorList>
            <person name="Baroncelli R."/>
        </authorList>
    </citation>
    <scope>NUCLEOTIDE SEQUENCE</scope>
    <source>
        <strain evidence="1">M932</strain>
    </source>
</reference>
<proteinExistence type="predicted"/>
<gene>
    <name evidence="1" type="ORF">CCHR01_19604</name>
</gene>
<comment type="caution">
    <text evidence="1">The sequence shown here is derived from an EMBL/GenBank/DDBJ whole genome shotgun (WGS) entry which is preliminary data.</text>
</comment>
<organism evidence="1 2">
    <name type="scientific">Colletotrichum chrysophilum</name>
    <dbReference type="NCBI Taxonomy" id="1836956"/>
    <lineage>
        <taxon>Eukaryota</taxon>
        <taxon>Fungi</taxon>
        <taxon>Dikarya</taxon>
        <taxon>Ascomycota</taxon>
        <taxon>Pezizomycotina</taxon>
        <taxon>Sordariomycetes</taxon>
        <taxon>Hypocreomycetidae</taxon>
        <taxon>Glomerellales</taxon>
        <taxon>Glomerellaceae</taxon>
        <taxon>Colletotrichum</taxon>
        <taxon>Colletotrichum gloeosporioides species complex</taxon>
    </lineage>
</organism>